<dbReference type="AlphaFoldDB" id="A0A182XRV8"/>
<organism evidence="1 2">
    <name type="scientific">Anopheles quadriannulatus</name>
    <name type="common">Mosquito</name>
    <dbReference type="NCBI Taxonomy" id="34691"/>
    <lineage>
        <taxon>Eukaryota</taxon>
        <taxon>Metazoa</taxon>
        <taxon>Ecdysozoa</taxon>
        <taxon>Arthropoda</taxon>
        <taxon>Hexapoda</taxon>
        <taxon>Insecta</taxon>
        <taxon>Pterygota</taxon>
        <taxon>Neoptera</taxon>
        <taxon>Endopterygota</taxon>
        <taxon>Diptera</taxon>
        <taxon>Nematocera</taxon>
        <taxon>Culicoidea</taxon>
        <taxon>Culicidae</taxon>
        <taxon>Anophelinae</taxon>
        <taxon>Anopheles</taxon>
    </lineage>
</organism>
<proteinExistence type="predicted"/>
<evidence type="ECO:0000313" key="2">
    <source>
        <dbReference type="Proteomes" id="UP000076407"/>
    </source>
</evidence>
<reference evidence="1" key="1">
    <citation type="submission" date="2020-05" db="UniProtKB">
        <authorList>
            <consortium name="EnsemblMetazoa"/>
        </authorList>
    </citation>
    <scope>IDENTIFICATION</scope>
    <source>
        <strain evidence="1">SANGQUA</strain>
    </source>
</reference>
<dbReference type="VEuPathDB" id="VectorBase:AQUA014577"/>
<dbReference type="EnsemblMetazoa" id="AQUA014577-RA">
    <property type="protein sequence ID" value="AQUA014577-PA"/>
    <property type="gene ID" value="AQUA014577"/>
</dbReference>
<name>A0A182XRV8_ANOQN</name>
<dbReference type="Proteomes" id="UP000076407">
    <property type="component" value="Unassembled WGS sequence"/>
</dbReference>
<keyword evidence="2" id="KW-1185">Reference proteome</keyword>
<protein>
    <submittedName>
        <fullName evidence="1">Uncharacterized protein</fullName>
    </submittedName>
</protein>
<evidence type="ECO:0000313" key="1">
    <source>
        <dbReference type="EnsemblMetazoa" id="AQUA014577-PA"/>
    </source>
</evidence>
<sequence>MAHLYSTHQLAVFRHFLAQSLAPFP</sequence>
<accession>A0A182XRV8</accession>